<evidence type="ECO:0000313" key="2">
    <source>
        <dbReference type="Proteomes" id="UP000215914"/>
    </source>
</evidence>
<reference evidence="1" key="1">
    <citation type="journal article" date="2017" name="Nature">
        <title>The sunflower genome provides insights into oil metabolism, flowering and Asterid evolution.</title>
        <authorList>
            <person name="Badouin H."/>
            <person name="Gouzy J."/>
            <person name="Grassa C.J."/>
            <person name="Murat F."/>
            <person name="Staton S.E."/>
            <person name="Cottret L."/>
            <person name="Lelandais-Briere C."/>
            <person name="Owens G.L."/>
            <person name="Carrere S."/>
            <person name="Mayjonade B."/>
            <person name="Legrand L."/>
            <person name="Gill N."/>
            <person name="Kane N.C."/>
            <person name="Bowers J.E."/>
            <person name="Hubner S."/>
            <person name="Bellec A."/>
            <person name="Berard A."/>
            <person name="Berges H."/>
            <person name="Blanchet N."/>
            <person name="Boniface M.C."/>
            <person name="Brunel D."/>
            <person name="Catrice O."/>
            <person name="Chaidir N."/>
            <person name="Claudel C."/>
            <person name="Donnadieu C."/>
            <person name="Faraut T."/>
            <person name="Fievet G."/>
            <person name="Helmstetter N."/>
            <person name="King M."/>
            <person name="Knapp S.J."/>
            <person name="Lai Z."/>
            <person name="Le Paslier M.C."/>
            <person name="Lippi Y."/>
            <person name="Lorenzon L."/>
            <person name="Mandel J.R."/>
            <person name="Marage G."/>
            <person name="Marchand G."/>
            <person name="Marquand E."/>
            <person name="Bret-Mestries E."/>
            <person name="Morien E."/>
            <person name="Nambeesan S."/>
            <person name="Nguyen T."/>
            <person name="Pegot-Espagnet P."/>
            <person name="Pouilly N."/>
            <person name="Raftis F."/>
            <person name="Sallet E."/>
            <person name="Schiex T."/>
            <person name="Thomas J."/>
            <person name="Vandecasteele C."/>
            <person name="Vares D."/>
            <person name="Vear F."/>
            <person name="Vautrin S."/>
            <person name="Crespi M."/>
            <person name="Mangin B."/>
            <person name="Burke J.M."/>
            <person name="Salse J."/>
            <person name="Munos S."/>
            <person name="Vincourt P."/>
            <person name="Rieseberg L.H."/>
            <person name="Langlade N.B."/>
        </authorList>
    </citation>
    <scope>NUCLEOTIDE SEQUENCE</scope>
    <source>
        <tissue evidence="1">Leaves</tissue>
    </source>
</reference>
<name>A0A9K3DKM6_HELAN</name>
<dbReference type="Gramene" id="mRNA:HanXRQr2_Chr17g0822271">
    <property type="protein sequence ID" value="mRNA:HanXRQr2_Chr17g0822271"/>
    <property type="gene ID" value="HanXRQr2_Chr17g0822271"/>
</dbReference>
<dbReference type="Proteomes" id="UP000215914">
    <property type="component" value="Unassembled WGS sequence"/>
</dbReference>
<dbReference type="EMBL" id="MNCJ02000332">
    <property type="protein sequence ID" value="KAF5757066.1"/>
    <property type="molecule type" value="Genomic_DNA"/>
</dbReference>
<dbReference type="AlphaFoldDB" id="A0A9K3DKM6"/>
<keyword evidence="2" id="KW-1185">Reference proteome</keyword>
<proteinExistence type="predicted"/>
<accession>A0A9K3DKM6</accession>
<evidence type="ECO:0000313" key="1">
    <source>
        <dbReference type="EMBL" id="KAF5757066.1"/>
    </source>
</evidence>
<sequence>MSPQILQLHYPCIIRSLMNFNLLSNRVFSQLLNYPICIHDLIIVIR</sequence>
<comment type="caution">
    <text evidence="1">The sequence shown here is derived from an EMBL/GenBank/DDBJ whole genome shotgun (WGS) entry which is preliminary data.</text>
</comment>
<reference evidence="1" key="2">
    <citation type="submission" date="2020-06" db="EMBL/GenBank/DDBJ databases">
        <title>Helianthus annuus Genome sequencing and assembly Release 2.</title>
        <authorList>
            <person name="Gouzy J."/>
            <person name="Langlade N."/>
            <person name="Munos S."/>
        </authorList>
    </citation>
    <scope>NUCLEOTIDE SEQUENCE</scope>
    <source>
        <tissue evidence="1">Leaves</tissue>
    </source>
</reference>
<protein>
    <submittedName>
        <fullName evidence="1">Uncharacterized protein</fullName>
    </submittedName>
</protein>
<organism evidence="1 2">
    <name type="scientific">Helianthus annuus</name>
    <name type="common">Common sunflower</name>
    <dbReference type="NCBI Taxonomy" id="4232"/>
    <lineage>
        <taxon>Eukaryota</taxon>
        <taxon>Viridiplantae</taxon>
        <taxon>Streptophyta</taxon>
        <taxon>Embryophyta</taxon>
        <taxon>Tracheophyta</taxon>
        <taxon>Spermatophyta</taxon>
        <taxon>Magnoliopsida</taxon>
        <taxon>eudicotyledons</taxon>
        <taxon>Gunneridae</taxon>
        <taxon>Pentapetalae</taxon>
        <taxon>asterids</taxon>
        <taxon>campanulids</taxon>
        <taxon>Asterales</taxon>
        <taxon>Asteraceae</taxon>
        <taxon>Asteroideae</taxon>
        <taxon>Heliantheae alliance</taxon>
        <taxon>Heliantheae</taxon>
        <taxon>Helianthus</taxon>
    </lineage>
</organism>
<gene>
    <name evidence="1" type="ORF">HanXRQr2_Chr17g0822271</name>
</gene>